<dbReference type="GO" id="GO:0016175">
    <property type="term" value="F:superoxide-generating NAD(P)H oxidase activity"/>
    <property type="evidence" value="ECO:0007669"/>
    <property type="project" value="TreeGrafter"/>
</dbReference>
<dbReference type="EMBL" id="KQ418526">
    <property type="protein sequence ID" value="KOF86972.1"/>
    <property type="molecule type" value="Genomic_DNA"/>
</dbReference>
<dbReference type="GO" id="GO:0043020">
    <property type="term" value="C:NADPH oxidase complex"/>
    <property type="evidence" value="ECO:0007669"/>
    <property type="project" value="TreeGrafter"/>
</dbReference>
<protein>
    <recommendedName>
        <fullName evidence="4">Ferric oxidoreductase domain-containing protein</fullName>
    </recommendedName>
</protein>
<organism evidence="3">
    <name type="scientific">Octopus bimaculoides</name>
    <name type="common">California two-spotted octopus</name>
    <dbReference type="NCBI Taxonomy" id="37653"/>
    <lineage>
        <taxon>Eukaryota</taxon>
        <taxon>Metazoa</taxon>
        <taxon>Spiralia</taxon>
        <taxon>Lophotrochozoa</taxon>
        <taxon>Mollusca</taxon>
        <taxon>Cephalopoda</taxon>
        <taxon>Coleoidea</taxon>
        <taxon>Octopodiformes</taxon>
        <taxon>Octopoda</taxon>
        <taxon>Incirrata</taxon>
        <taxon>Octopodidae</taxon>
        <taxon>Octopus</taxon>
    </lineage>
</organism>
<feature type="transmembrane region" description="Helical" evidence="2">
    <location>
        <begin position="101"/>
        <end position="120"/>
    </location>
</feature>
<dbReference type="PANTHER" id="PTHR11972">
    <property type="entry name" value="NADPH OXIDASE"/>
    <property type="match status" value="1"/>
</dbReference>
<evidence type="ECO:0000256" key="2">
    <source>
        <dbReference type="SAM" id="Phobius"/>
    </source>
</evidence>
<gene>
    <name evidence="3" type="ORF">OCBIM_22017673mg</name>
</gene>
<keyword evidence="2" id="KW-0472">Membrane</keyword>
<dbReference type="AlphaFoldDB" id="A0A0L8HCR6"/>
<evidence type="ECO:0000313" key="3">
    <source>
        <dbReference type="EMBL" id="KOF86972.1"/>
    </source>
</evidence>
<dbReference type="InterPro" id="IPR050369">
    <property type="entry name" value="RBOH/FRE"/>
</dbReference>
<feature type="transmembrane region" description="Helical" evidence="2">
    <location>
        <begin position="60"/>
        <end position="80"/>
    </location>
</feature>
<proteinExistence type="predicted"/>
<sequence>MNLLISLFSLSLSLQQILWAFICVLLFYRTFNRYKYEPRFYYVHQMLGSSLCISRGSASVINLNCGLVLLPMCRVVVTSLRGILRKMSMYTMRVIIDSCKGFHIACAYAIVLSSVIHYTAHVINARNFSMNYNRIYTNVNAAKYQYEDPLWIILGTGWYYFVFFSD</sequence>
<name>A0A0L8HCR6_OCTBM</name>
<evidence type="ECO:0000256" key="1">
    <source>
        <dbReference type="ARBA" id="ARBA00023002"/>
    </source>
</evidence>
<reference evidence="3" key="1">
    <citation type="submission" date="2015-07" db="EMBL/GenBank/DDBJ databases">
        <title>MeaNS - Measles Nucleotide Surveillance Program.</title>
        <authorList>
            <person name="Tran T."/>
            <person name="Druce J."/>
        </authorList>
    </citation>
    <scope>NUCLEOTIDE SEQUENCE</scope>
    <source>
        <strain evidence="3">UCB-OBI-ISO-001</strain>
        <tissue evidence="3">Gonad</tissue>
    </source>
</reference>
<dbReference type="GO" id="GO:0042554">
    <property type="term" value="P:superoxide anion generation"/>
    <property type="evidence" value="ECO:0007669"/>
    <property type="project" value="TreeGrafter"/>
</dbReference>
<dbReference type="PANTHER" id="PTHR11972:SF153">
    <property type="entry name" value="SUPEROXIDE-GENERATING NADPH OXIDASE HEAVY CHAIN SUBUNIT A"/>
    <property type="match status" value="1"/>
</dbReference>
<keyword evidence="1" id="KW-0560">Oxidoreductase</keyword>
<keyword evidence="2" id="KW-1133">Transmembrane helix</keyword>
<dbReference type="OrthoDB" id="167398at2759"/>
<dbReference type="STRING" id="37653.A0A0L8HCR6"/>
<accession>A0A0L8HCR6</accession>
<keyword evidence="2" id="KW-0812">Transmembrane</keyword>
<dbReference type="GO" id="GO:0006952">
    <property type="term" value="P:defense response"/>
    <property type="evidence" value="ECO:0007669"/>
    <property type="project" value="TreeGrafter"/>
</dbReference>
<evidence type="ECO:0008006" key="4">
    <source>
        <dbReference type="Google" id="ProtNLM"/>
    </source>
</evidence>